<reference evidence="2" key="1">
    <citation type="submission" date="2020-12" db="EMBL/GenBank/DDBJ databases">
        <authorList>
            <consortium name="Molecular Ecology Group"/>
        </authorList>
    </citation>
    <scope>NUCLEOTIDE SEQUENCE</scope>
    <source>
        <strain evidence="2">TBG_1078</strain>
    </source>
</reference>
<feature type="compositionally biased region" description="Low complexity" evidence="1">
    <location>
        <begin position="179"/>
        <end position="200"/>
    </location>
</feature>
<dbReference type="EMBL" id="CAJHUB010000751">
    <property type="protein sequence ID" value="CAD7681183.1"/>
    <property type="molecule type" value="Genomic_DNA"/>
</dbReference>
<feature type="compositionally biased region" description="Gly residues" evidence="1">
    <location>
        <begin position="27"/>
        <end position="38"/>
    </location>
</feature>
<evidence type="ECO:0000313" key="3">
    <source>
        <dbReference type="Proteomes" id="UP000645828"/>
    </source>
</evidence>
<evidence type="ECO:0000313" key="2">
    <source>
        <dbReference type="EMBL" id="CAD7681183.1"/>
    </source>
</evidence>
<dbReference type="AlphaFoldDB" id="A0A811YU90"/>
<gene>
    <name evidence="2" type="ORF">NYPRO_LOCUS13975</name>
</gene>
<keyword evidence="3" id="KW-1185">Reference proteome</keyword>
<dbReference type="Proteomes" id="UP000645828">
    <property type="component" value="Unassembled WGS sequence"/>
</dbReference>
<comment type="caution">
    <text evidence="2">The sequence shown here is derived from an EMBL/GenBank/DDBJ whole genome shotgun (WGS) entry which is preliminary data.</text>
</comment>
<organism evidence="2 3">
    <name type="scientific">Nyctereutes procyonoides</name>
    <name type="common">Raccoon dog</name>
    <name type="synonym">Canis procyonoides</name>
    <dbReference type="NCBI Taxonomy" id="34880"/>
    <lineage>
        <taxon>Eukaryota</taxon>
        <taxon>Metazoa</taxon>
        <taxon>Chordata</taxon>
        <taxon>Craniata</taxon>
        <taxon>Vertebrata</taxon>
        <taxon>Euteleostomi</taxon>
        <taxon>Mammalia</taxon>
        <taxon>Eutheria</taxon>
        <taxon>Laurasiatheria</taxon>
        <taxon>Carnivora</taxon>
        <taxon>Caniformia</taxon>
        <taxon>Canidae</taxon>
        <taxon>Nyctereutes</taxon>
    </lineage>
</organism>
<feature type="compositionally biased region" description="Basic and acidic residues" evidence="1">
    <location>
        <begin position="55"/>
        <end position="64"/>
    </location>
</feature>
<feature type="region of interest" description="Disordered" evidence="1">
    <location>
        <begin position="172"/>
        <end position="225"/>
    </location>
</feature>
<evidence type="ECO:0000256" key="1">
    <source>
        <dbReference type="SAM" id="MobiDB-lite"/>
    </source>
</evidence>
<accession>A0A811YU90</accession>
<name>A0A811YU90_NYCPR</name>
<sequence length="379" mass="40040">MRQVRLGRGPRGGERRAGGRSRRGPGKGEGFGSPGWGGEATSTFRGGHPPLHPAPRREAGDLRTPRPAWASGCQTPPRAPRLPLLGRRRPAPRTCSPGEAPPRAPRLLLLPLGRRRPAPRTCSPWGGAAPRPAPALAGETPPRAPHLPPWGGAAPRPAPRAQHLLLLARRRPAPRGPRGHPSAALGRAFSGRAGRAGPGCLRPPAPARRRRRRRGDPGAAGWVPQSRGRRGLLRVRAGPACHQGAGLQTLGSEAARDAAGSGSAGGRVVPPFRSLYPKTGAQVACGARRLSRCCVSSAFQFRARRPFCPVIRSFNNLDRSPVKSPLAPPKMTREGNSTVGRGLALWASVLLCPCTRPWEITLSWPLSPPLGTKGSPAEG</sequence>
<feature type="region of interest" description="Disordered" evidence="1">
    <location>
        <begin position="1"/>
        <end position="157"/>
    </location>
</feature>
<feature type="compositionally biased region" description="Low complexity" evidence="1">
    <location>
        <begin position="126"/>
        <end position="138"/>
    </location>
</feature>
<protein>
    <submittedName>
        <fullName evidence="2">(raccoon dog) hypothetical protein</fullName>
    </submittedName>
</protein>
<proteinExistence type="predicted"/>